<feature type="transmembrane region" description="Helical" evidence="1">
    <location>
        <begin position="90"/>
        <end position="113"/>
    </location>
</feature>
<evidence type="ECO:0000313" key="6">
    <source>
        <dbReference type="EMBL" id="RHC68027.1"/>
    </source>
</evidence>
<evidence type="ECO:0000313" key="2">
    <source>
        <dbReference type="EMBL" id="CUM93181.1"/>
    </source>
</evidence>
<evidence type="ECO:0000313" key="12">
    <source>
        <dbReference type="Proteomes" id="UP000283497"/>
    </source>
</evidence>
<dbReference type="GeneID" id="75047449"/>
<dbReference type="Proteomes" id="UP000283700">
    <property type="component" value="Unassembled WGS sequence"/>
</dbReference>
<evidence type="ECO:0000313" key="7">
    <source>
        <dbReference type="EMBL" id="RHK37740.1"/>
    </source>
</evidence>
<dbReference type="Proteomes" id="UP000095679">
    <property type="component" value="Unassembled WGS sequence"/>
</dbReference>
<feature type="transmembrane region" description="Helical" evidence="1">
    <location>
        <begin position="173"/>
        <end position="194"/>
    </location>
</feature>
<dbReference type="AlphaFoldDB" id="A0A173SS28"/>
<evidence type="ECO:0000256" key="1">
    <source>
        <dbReference type="SAM" id="Phobius"/>
    </source>
</evidence>
<keyword evidence="1" id="KW-0472">Membrane</keyword>
<organism evidence="2 9">
    <name type="scientific">Anaerobutyricum hallii</name>
    <dbReference type="NCBI Taxonomy" id="39488"/>
    <lineage>
        <taxon>Bacteria</taxon>
        <taxon>Bacillati</taxon>
        <taxon>Bacillota</taxon>
        <taxon>Clostridia</taxon>
        <taxon>Lachnospirales</taxon>
        <taxon>Lachnospiraceae</taxon>
        <taxon>Anaerobutyricum</taxon>
    </lineage>
</organism>
<keyword evidence="1" id="KW-1133">Transmembrane helix</keyword>
<evidence type="ECO:0000313" key="5">
    <source>
        <dbReference type="EMBL" id="RGZ82689.1"/>
    </source>
</evidence>
<evidence type="ECO:0000313" key="8">
    <source>
        <dbReference type="EMBL" id="RHN06947.1"/>
    </source>
</evidence>
<dbReference type="EMBL" id="QSEP01000042">
    <property type="protein sequence ID" value="RGZ82689.1"/>
    <property type="molecule type" value="Genomic_DNA"/>
</dbReference>
<keyword evidence="1" id="KW-0812">Transmembrane</keyword>
<dbReference type="Proteomes" id="UP000262524">
    <property type="component" value="Unassembled WGS sequence"/>
</dbReference>
<dbReference type="Proteomes" id="UP000095390">
    <property type="component" value="Unassembled WGS sequence"/>
</dbReference>
<dbReference type="RefSeq" id="WP_005351147.1">
    <property type="nucleotide sequence ID" value="NZ_BLYK01000034.1"/>
</dbReference>
<evidence type="ECO:0000313" key="13">
    <source>
        <dbReference type="Proteomes" id="UP000283700"/>
    </source>
</evidence>
<evidence type="ECO:0000313" key="15">
    <source>
        <dbReference type="Proteomes" id="UP000286561"/>
    </source>
</evidence>
<evidence type="ECO:0000313" key="3">
    <source>
        <dbReference type="EMBL" id="CUN78173.1"/>
    </source>
</evidence>
<feature type="transmembrane region" description="Helical" evidence="1">
    <location>
        <begin position="147"/>
        <end position="167"/>
    </location>
</feature>
<name>A0A173SS28_9FIRM</name>
<keyword evidence="14" id="KW-1185">Reference proteome</keyword>
<reference evidence="11 12" key="2">
    <citation type="submission" date="2018-08" db="EMBL/GenBank/DDBJ databases">
        <title>A genome reference for cultivated species of the human gut microbiota.</title>
        <authorList>
            <person name="Zou Y."/>
            <person name="Xue W."/>
            <person name="Luo G."/>
        </authorList>
    </citation>
    <scope>NUCLEOTIDE SEQUENCE [LARGE SCALE GENOMIC DNA]</scope>
    <source>
        <strain evidence="8 13">AF31-17AC</strain>
        <strain evidence="7 12">AF45-14BH</strain>
        <strain evidence="6 14">AM34-3LB</strain>
        <strain evidence="5 15">AM48-23BH</strain>
        <strain evidence="4 11">TM10-1AC</strain>
    </source>
</reference>
<reference evidence="9 10" key="1">
    <citation type="submission" date="2015-09" db="EMBL/GenBank/DDBJ databases">
        <authorList>
            <consortium name="Pathogen Informatics"/>
        </authorList>
    </citation>
    <scope>NUCLEOTIDE SEQUENCE [LARGE SCALE GENOMIC DNA]</scope>
    <source>
        <strain evidence="3 10">2789STDY5834835</strain>
        <strain evidence="2 9">2789STDY5834966</strain>
    </source>
</reference>
<proteinExistence type="predicted"/>
<dbReference type="EMBL" id="QSID01000001">
    <property type="protein sequence ID" value="RHC68027.1"/>
    <property type="molecule type" value="Genomic_DNA"/>
</dbReference>
<dbReference type="Proteomes" id="UP000283497">
    <property type="component" value="Unassembled WGS sequence"/>
</dbReference>
<gene>
    <name evidence="7" type="ORF">DW068_10940</name>
    <name evidence="6" type="ORF">DW833_00510</name>
    <name evidence="5" type="ORF">DW972_07950</name>
    <name evidence="8" type="ORF">DWZ29_15780</name>
    <name evidence="4" type="ORF">DXD91_11725</name>
    <name evidence="3" type="ORF">ERS852450_00619</name>
    <name evidence="2" type="ORF">ERS852578_01152</name>
</gene>
<dbReference type="OrthoDB" id="95800at2"/>
<dbReference type="Proteomes" id="UP000286561">
    <property type="component" value="Unassembled WGS sequence"/>
</dbReference>
<feature type="transmembrane region" description="Helical" evidence="1">
    <location>
        <begin position="119"/>
        <end position="140"/>
    </location>
</feature>
<dbReference type="EMBL" id="CYYC01000011">
    <property type="protein sequence ID" value="CUM93181.1"/>
    <property type="molecule type" value="Genomic_DNA"/>
</dbReference>
<dbReference type="EMBL" id="QRNJ01000042">
    <property type="protein sequence ID" value="RHK37740.1"/>
    <property type="molecule type" value="Genomic_DNA"/>
</dbReference>
<accession>A0A173SS28</accession>
<evidence type="ECO:0000313" key="9">
    <source>
        <dbReference type="Proteomes" id="UP000095390"/>
    </source>
</evidence>
<dbReference type="Pfam" id="PF22564">
    <property type="entry name" value="HAAS"/>
    <property type="match status" value="1"/>
</dbReference>
<protein>
    <submittedName>
        <fullName evidence="4">DUF1700 domain-containing protein</fullName>
    </submittedName>
    <submittedName>
        <fullName evidence="2">Predicted membrane protein</fullName>
    </submittedName>
</protein>
<dbReference type="EMBL" id="CYZL01000004">
    <property type="protein sequence ID" value="CUN78173.1"/>
    <property type="molecule type" value="Genomic_DNA"/>
</dbReference>
<dbReference type="EMBL" id="QSOE01000092">
    <property type="protein sequence ID" value="RGI83743.1"/>
    <property type="molecule type" value="Genomic_DNA"/>
</dbReference>
<evidence type="ECO:0000313" key="4">
    <source>
        <dbReference type="EMBL" id="RGI83743.1"/>
    </source>
</evidence>
<sequence>MENKRYKKEQDIHLTKEEYLAQLKKYLKRLPKEDYNNAMDYFTEYFEDAGPEGEAALIQELGTPKEAAYEILDNLITEKRKDPDTPIWKIIFLTFLSICAAPIGGALALTIIALALAGVLVIVAGLLAIFSFGIAFALVGGKLFIRGIIAITASLSGASLISGAGLFSIGISILAILAVFCFCKWIVLVLAHFIQNMSRKRSVK</sequence>
<dbReference type="Proteomes" id="UP000284621">
    <property type="component" value="Unassembled WGS sequence"/>
</dbReference>
<evidence type="ECO:0000313" key="14">
    <source>
        <dbReference type="Proteomes" id="UP000284621"/>
    </source>
</evidence>
<dbReference type="EMBL" id="QRQO01000075">
    <property type="protein sequence ID" value="RHN06947.1"/>
    <property type="molecule type" value="Genomic_DNA"/>
</dbReference>
<evidence type="ECO:0000313" key="11">
    <source>
        <dbReference type="Proteomes" id="UP000262524"/>
    </source>
</evidence>
<evidence type="ECO:0000313" key="10">
    <source>
        <dbReference type="Proteomes" id="UP000095679"/>
    </source>
</evidence>